<accession>A0A0S8GCR9</accession>
<evidence type="ECO:0000256" key="2">
    <source>
        <dbReference type="ARBA" id="ARBA00006555"/>
    </source>
</evidence>
<dbReference type="PROSITE" id="PS52015">
    <property type="entry name" value="TONB_CTD"/>
    <property type="match status" value="1"/>
</dbReference>
<evidence type="ECO:0000256" key="8">
    <source>
        <dbReference type="ARBA" id="ARBA00022989"/>
    </source>
</evidence>
<dbReference type="GO" id="GO:0055085">
    <property type="term" value="P:transmembrane transport"/>
    <property type="evidence" value="ECO:0007669"/>
    <property type="project" value="InterPro"/>
</dbReference>
<name>A0A0S8GCR9_UNCW3</name>
<evidence type="ECO:0000259" key="11">
    <source>
        <dbReference type="PROSITE" id="PS52015"/>
    </source>
</evidence>
<dbReference type="Pfam" id="PF03544">
    <property type="entry name" value="TonB_C"/>
    <property type="match status" value="1"/>
</dbReference>
<evidence type="ECO:0000256" key="9">
    <source>
        <dbReference type="ARBA" id="ARBA00023136"/>
    </source>
</evidence>
<dbReference type="GO" id="GO:0098797">
    <property type="term" value="C:plasma membrane protein complex"/>
    <property type="evidence" value="ECO:0007669"/>
    <property type="project" value="TreeGrafter"/>
</dbReference>
<keyword evidence="5" id="KW-0997">Cell inner membrane</keyword>
<comment type="similarity">
    <text evidence="2">Belongs to the TonB family.</text>
</comment>
<dbReference type="InterPro" id="IPR006260">
    <property type="entry name" value="TonB/TolA_C"/>
</dbReference>
<keyword evidence="7" id="KW-0653">Protein transport</keyword>
<evidence type="ECO:0000256" key="4">
    <source>
        <dbReference type="ARBA" id="ARBA00022475"/>
    </source>
</evidence>
<evidence type="ECO:0000256" key="1">
    <source>
        <dbReference type="ARBA" id="ARBA00004383"/>
    </source>
</evidence>
<dbReference type="SUPFAM" id="SSF74653">
    <property type="entry name" value="TolA/TonB C-terminal domain"/>
    <property type="match status" value="1"/>
</dbReference>
<protein>
    <recommendedName>
        <fullName evidence="11">TonB C-terminal domain-containing protein</fullName>
    </recommendedName>
</protein>
<dbReference type="Gene3D" id="3.30.1150.10">
    <property type="match status" value="1"/>
</dbReference>
<organism evidence="12 13">
    <name type="scientific">candidate division WOR_3 bacterium SM23_60</name>
    <dbReference type="NCBI Taxonomy" id="1703780"/>
    <lineage>
        <taxon>Bacteria</taxon>
        <taxon>Bacteria division WOR-3</taxon>
    </lineage>
</organism>
<gene>
    <name evidence="12" type="ORF">AMJ87_10170</name>
</gene>
<keyword evidence="9 10" id="KW-0472">Membrane</keyword>
<evidence type="ECO:0000313" key="13">
    <source>
        <dbReference type="Proteomes" id="UP000051096"/>
    </source>
</evidence>
<evidence type="ECO:0000256" key="10">
    <source>
        <dbReference type="SAM" id="Phobius"/>
    </source>
</evidence>
<keyword evidence="6 10" id="KW-0812">Transmembrane</keyword>
<keyword evidence="3" id="KW-0813">Transport</keyword>
<dbReference type="Proteomes" id="UP000051096">
    <property type="component" value="Unassembled WGS sequence"/>
</dbReference>
<evidence type="ECO:0000256" key="6">
    <source>
        <dbReference type="ARBA" id="ARBA00022692"/>
    </source>
</evidence>
<evidence type="ECO:0000256" key="7">
    <source>
        <dbReference type="ARBA" id="ARBA00022927"/>
    </source>
</evidence>
<comment type="subcellular location">
    <subcellularLocation>
        <location evidence="1">Cell inner membrane</location>
        <topology evidence="1">Single-pass membrane protein</topology>
        <orientation evidence="1">Periplasmic side</orientation>
    </subcellularLocation>
</comment>
<evidence type="ECO:0000256" key="3">
    <source>
        <dbReference type="ARBA" id="ARBA00022448"/>
    </source>
</evidence>
<dbReference type="InterPro" id="IPR051045">
    <property type="entry name" value="TonB-dependent_transducer"/>
</dbReference>
<dbReference type="PANTHER" id="PTHR33446:SF2">
    <property type="entry name" value="PROTEIN TONB"/>
    <property type="match status" value="1"/>
</dbReference>
<feature type="domain" description="TonB C-terminal" evidence="11">
    <location>
        <begin position="112"/>
        <end position="196"/>
    </location>
</feature>
<comment type="caution">
    <text evidence="12">The sequence shown here is derived from an EMBL/GenBank/DDBJ whole genome shotgun (WGS) entry which is preliminary data.</text>
</comment>
<reference evidence="12 13" key="1">
    <citation type="journal article" date="2015" name="Microbiome">
        <title>Genomic resolution of linkages in carbon, nitrogen, and sulfur cycling among widespread estuary sediment bacteria.</title>
        <authorList>
            <person name="Baker B.J."/>
            <person name="Lazar C.S."/>
            <person name="Teske A.P."/>
            <person name="Dick G.J."/>
        </authorList>
    </citation>
    <scope>NUCLEOTIDE SEQUENCE [LARGE SCALE GENOMIC DNA]</scope>
    <source>
        <strain evidence="12">SM23_60</strain>
    </source>
</reference>
<dbReference type="InterPro" id="IPR037682">
    <property type="entry name" value="TonB_C"/>
</dbReference>
<keyword evidence="8 10" id="KW-1133">Transmembrane helix</keyword>
<proteinExistence type="inferred from homology"/>
<keyword evidence="4" id="KW-1003">Cell membrane</keyword>
<evidence type="ECO:0000256" key="5">
    <source>
        <dbReference type="ARBA" id="ARBA00022519"/>
    </source>
</evidence>
<dbReference type="AlphaFoldDB" id="A0A0S8GCR9"/>
<dbReference type="NCBIfam" id="TIGR01352">
    <property type="entry name" value="tonB_Cterm"/>
    <property type="match status" value="1"/>
</dbReference>
<evidence type="ECO:0000313" key="12">
    <source>
        <dbReference type="EMBL" id="KPK69644.1"/>
    </source>
</evidence>
<feature type="transmembrane region" description="Helical" evidence="10">
    <location>
        <begin position="12"/>
        <end position="34"/>
    </location>
</feature>
<dbReference type="GO" id="GO:0031992">
    <property type="term" value="F:energy transducer activity"/>
    <property type="evidence" value="ECO:0007669"/>
    <property type="project" value="TreeGrafter"/>
</dbReference>
<dbReference type="PANTHER" id="PTHR33446">
    <property type="entry name" value="PROTEIN TONB-RELATED"/>
    <property type="match status" value="1"/>
</dbReference>
<dbReference type="GO" id="GO:0015031">
    <property type="term" value="P:protein transport"/>
    <property type="evidence" value="ECO:0007669"/>
    <property type="project" value="UniProtKB-KW"/>
</dbReference>
<sequence length="196" mass="22001">MKDHKSMHGIYLRAGMFTSLVIFTMLFAFVPYHAPEPYELNENIVRINDTVFTSIDPIIEPPEDDDRPKVAVEADPEYADSAVLTIAPSDFVENPITDRPKGPEIEIVPYYRLEVKPTLVKSTRPVYPDLARRAGIEGVTAVKMLVDTDGSVIEVEIIKSSGNALLDQAAVTAARQHRFTPARQRDRLYVPAHWLV</sequence>
<dbReference type="EMBL" id="LJUO01000117">
    <property type="protein sequence ID" value="KPK69644.1"/>
    <property type="molecule type" value="Genomic_DNA"/>
</dbReference>